<proteinExistence type="predicted"/>
<organism evidence="1">
    <name type="scientific">hydrothermal vent metagenome</name>
    <dbReference type="NCBI Taxonomy" id="652676"/>
    <lineage>
        <taxon>unclassified sequences</taxon>
        <taxon>metagenomes</taxon>
        <taxon>ecological metagenomes</taxon>
    </lineage>
</organism>
<sequence>MEDQKRPTYCVTTSDGCFSLANGAIVSNCDSFRYAVFIDNQEPSIVQIIKKPSLVR</sequence>
<name>A0A1W1C609_9ZZZZ</name>
<evidence type="ECO:0000313" key="1">
    <source>
        <dbReference type="EMBL" id="SFV61144.1"/>
    </source>
</evidence>
<dbReference type="EMBL" id="FPHJ01000032">
    <property type="protein sequence ID" value="SFV61144.1"/>
    <property type="molecule type" value="Genomic_DNA"/>
</dbReference>
<protein>
    <submittedName>
        <fullName evidence="1">Uncharacterized protein</fullName>
    </submittedName>
</protein>
<accession>A0A1W1C609</accession>
<gene>
    <name evidence="1" type="ORF">MNB_SUP05-5-918</name>
</gene>
<dbReference type="AlphaFoldDB" id="A0A1W1C609"/>
<reference evidence="1" key="1">
    <citation type="submission" date="2016-10" db="EMBL/GenBank/DDBJ databases">
        <authorList>
            <person name="de Groot N.N."/>
        </authorList>
    </citation>
    <scope>NUCLEOTIDE SEQUENCE</scope>
</reference>